<evidence type="ECO:0000256" key="1">
    <source>
        <dbReference type="ARBA" id="ARBA00004196"/>
    </source>
</evidence>
<evidence type="ECO:0000313" key="6">
    <source>
        <dbReference type="EMBL" id="AFL68057.1"/>
    </source>
</evidence>
<comment type="similarity">
    <text evidence="2 4">Belongs to the bacterial solute-binding protein 3 family.</text>
</comment>
<dbReference type="Gene3D" id="3.40.190.10">
    <property type="entry name" value="Periplasmic binding protein-like II"/>
    <property type="match status" value="2"/>
</dbReference>
<keyword evidence="7" id="KW-1185">Reference proteome</keyword>
<protein>
    <submittedName>
        <fullName evidence="6">Periplasmic component of amino acid ABC-type transporter/signal transduction system</fullName>
    </submittedName>
</protein>
<feature type="domain" description="Solute-binding protein family 3/N-terminal" evidence="5">
    <location>
        <begin position="30"/>
        <end position="264"/>
    </location>
</feature>
<dbReference type="SUPFAM" id="SSF53850">
    <property type="entry name" value="Periplasmic binding protein-like II"/>
    <property type="match status" value="1"/>
</dbReference>
<dbReference type="PANTHER" id="PTHR35936">
    <property type="entry name" value="MEMBRANE-BOUND LYTIC MUREIN TRANSGLYCOSYLASE F"/>
    <property type="match status" value="1"/>
</dbReference>
<dbReference type="RefSeq" id="WP_014768937.1">
    <property type="nucleotide sequence ID" value="NC_018002.1"/>
</dbReference>
<accession>I3XVT3</accession>
<evidence type="ECO:0000313" key="7">
    <source>
        <dbReference type="Proteomes" id="UP000006176"/>
    </source>
</evidence>
<dbReference type="SMART" id="SM00062">
    <property type="entry name" value="PBPb"/>
    <property type="match status" value="1"/>
</dbReference>
<proteinExistence type="inferred from homology"/>
<keyword evidence="3" id="KW-0732">Signal</keyword>
<dbReference type="PROSITE" id="PS01039">
    <property type="entry name" value="SBP_BACTERIAL_3"/>
    <property type="match status" value="1"/>
</dbReference>
<evidence type="ECO:0000256" key="4">
    <source>
        <dbReference type="RuleBase" id="RU003744"/>
    </source>
</evidence>
<dbReference type="AlphaFoldDB" id="I3XVT3"/>
<dbReference type="GO" id="GO:0030313">
    <property type="term" value="C:cell envelope"/>
    <property type="evidence" value="ECO:0007669"/>
    <property type="project" value="UniProtKB-SubCell"/>
</dbReference>
<dbReference type="Pfam" id="PF00497">
    <property type="entry name" value="SBP_bac_3"/>
    <property type="match status" value="1"/>
</dbReference>
<dbReference type="PANTHER" id="PTHR35936:SF17">
    <property type="entry name" value="ARGININE-BINDING EXTRACELLULAR PROTEIN ARTP"/>
    <property type="match status" value="1"/>
</dbReference>
<evidence type="ECO:0000256" key="2">
    <source>
        <dbReference type="ARBA" id="ARBA00010333"/>
    </source>
</evidence>
<dbReference type="OrthoDB" id="6192933at2"/>
<comment type="subcellular location">
    <subcellularLocation>
        <location evidence="1">Cell envelope</location>
    </subcellularLocation>
</comment>
<gene>
    <name evidence="6" type="ordered locus">Sulba_0752</name>
</gene>
<dbReference type="InterPro" id="IPR018313">
    <property type="entry name" value="SBP_3_CS"/>
</dbReference>
<dbReference type="Proteomes" id="UP000006176">
    <property type="component" value="Chromosome"/>
</dbReference>
<dbReference type="PATRIC" id="fig|760154.4.peg.751"/>
<evidence type="ECO:0000256" key="3">
    <source>
        <dbReference type="ARBA" id="ARBA00022729"/>
    </source>
</evidence>
<name>I3XVT3_SULBS</name>
<reference evidence="6 7" key="1">
    <citation type="submission" date="2012-06" db="EMBL/GenBank/DDBJ databases">
        <title>Complete sequence of Sulfurospirillum barnesii SES-3.</title>
        <authorList>
            <consortium name="US DOE Joint Genome Institute"/>
            <person name="Lucas S."/>
            <person name="Han J."/>
            <person name="Lapidus A."/>
            <person name="Cheng J.-F."/>
            <person name="Goodwin L."/>
            <person name="Pitluck S."/>
            <person name="Peters L."/>
            <person name="Ovchinnikova G."/>
            <person name="Lu M."/>
            <person name="Detter J.C."/>
            <person name="Han C."/>
            <person name="Tapia R."/>
            <person name="Land M."/>
            <person name="Hauser L."/>
            <person name="Kyrpides N."/>
            <person name="Ivanova N."/>
            <person name="Pagani I."/>
            <person name="Stolz J."/>
            <person name="Arkin A."/>
            <person name="Dehal P."/>
            <person name="Oremland R."/>
            <person name="Saltikov C."/>
            <person name="Basu P."/>
            <person name="Hollibaugh J."/>
            <person name="Newman D."/>
            <person name="Stolyar S."/>
            <person name="Hazen T."/>
            <person name="Woyke T."/>
        </authorList>
    </citation>
    <scope>NUCLEOTIDE SEQUENCE [LARGE SCALE GENOMIC DNA]</scope>
    <source>
        <strain evidence="7">ATCC 700032 / DSM 10660 / SES-3</strain>
    </source>
</reference>
<sequence length="265" mass="30365">MRFFLIFLFLVTTMFAKAPRGLHEIIKSGYIEVGVYYQDIYPFFMKNKEGQLTGYDIDMALEIGKELGVKVIFNREATTFSGLVNMVVEGTVDVAISELSATLQRATNVMFSTPYVVLNHGIFFNRMSMAKLKNQHKNQWKEKLASSEIIIATRRDTAYETYVKNTFSHAQIVTFVEWEEVIDAVIRGEADCAYYDEVEIKKLIQQQPNLALKGKAIIVKDKADPIAMAVNQQNMHLLQWLNLYLAGKEKVTPDSLLEKYRKELP</sequence>
<dbReference type="KEGG" id="sba:Sulba_0752"/>
<dbReference type="CDD" id="cd13530">
    <property type="entry name" value="PBP2_peptides_like"/>
    <property type="match status" value="1"/>
</dbReference>
<dbReference type="HOGENOM" id="CLU_019602_5_1_7"/>
<dbReference type="eggNOG" id="COG0834">
    <property type="taxonomic scope" value="Bacteria"/>
</dbReference>
<dbReference type="EMBL" id="CP003333">
    <property type="protein sequence ID" value="AFL68057.1"/>
    <property type="molecule type" value="Genomic_DNA"/>
</dbReference>
<organism evidence="6 7">
    <name type="scientific">Sulfurospirillum barnesii (strain ATCC 700032 / DSM 10660 / SES-3)</name>
    <dbReference type="NCBI Taxonomy" id="760154"/>
    <lineage>
        <taxon>Bacteria</taxon>
        <taxon>Pseudomonadati</taxon>
        <taxon>Campylobacterota</taxon>
        <taxon>Epsilonproteobacteria</taxon>
        <taxon>Campylobacterales</taxon>
        <taxon>Sulfurospirillaceae</taxon>
        <taxon>Sulfurospirillum</taxon>
    </lineage>
</organism>
<evidence type="ECO:0000259" key="5">
    <source>
        <dbReference type="SMART" id="SM00062"/>
    </source>
</evidence>
<dbReference type="InterPro" id="IPR001638">
    <property type="entry name" value="Solute-binding_3/MltF_N"/>
</dbReference>
<dbReference type="STRING" id="760154.Sulba_0752"/>